<gene>
    <name evidence="2" type="ORF">DPMN_065108</name>
</gene>
<proteinExistence type="predicted"/>
<dbReference type="InterPro" id="IPR046906">
    <property type="entry name" value="Mab-21_HhH/H2TH-like"/>
</dbReference>
<sequence>MDNIDPDLSKQLSTILEDEGITEEIVMARRIAFLMMETGLTTISKLNNQSIEHFCFGSQSEGATTLRLMSDVDLLRRIPCINIMRGDSKTWKKGMLNCLMLCIKDYPQHFNLQVYRSDKPKPLKSQTFGNGMLLSYGPVLLSSEFFRKHFEMLLQSFRDDKSTYIAGPSASFSDDIDIVQALCTSGDIPELQMWLDRPRQGNWPPLKLFEEAKHCAWFLVPVGNPSSHVRNTEWRLSPNLIERKLMFSLTITQLKCYILLKELKRAITREMKQQGGEGGELTSFHCKTVLFYTLERTQDLPLQESNLAMLLKLCLQTLQTFLKDGVCPHYIIDRVNLFDGKLNSTQRHAMLNKVTELIDYNLRGFVKSKLDDATPLSSDQRHAIHVLNKVTVLIDTYSHGFPKSQLGNATRLSSDQRFIAHVCICSKLAFERIQWFHIIMLCFHGFISKPIEFVGDQLNTLIDKCKEIINYHNANAFEIQAAREILTTALSFRGSIQAAPAIQSGVSINQDVMDSFKESVQVGDVANQINNLSEMLSYGNLASEIKDCSINKHAIETFEKALETNGFSSRLKLASVMYCSGNLQSAKFILEYAERQFSRYTMKTLCRCFSYYNRYINHRKMFENKPNPNIESKIALCIIFLSNEAPCVPPVLLYEMTKTRFAPDYRETISTKIELNGEARLDARVFMYYLQYLTYGGLGIREKQIVVLTKFEDYISTHIDDRILDLHFDHGRNHEVSHMATALNLLGHCWEMEGDLNKAGSKYKLSRDSKPKHNPADWHIGRLSCYSPDQ</sequence>
<organism evidence="2 3">
    <name type="scientific">Dreissena polymorpha</name>
    <name type="common">Zebra mussel</name>
    <name type="synonym">Mytilus polymorpha</name>
    <dbReference type="NCBI Taxonomy" id="45954"/>
    <lineage>
        <taxon>Eukaryota</taxon>
        <taxon>Metazoa</taxon>
        <taxon>Spiralia</taxon>
        <taxon>Lophotrochozoa</taxon>
        <taxon>Mollusca</taxon>
        <taxon>Bivalvia</taxon>
        <taxon>Autobranchia</taxon>
        <taxon>Heteroconchia</taxon>
        <taxon>Euheterodonta</taxon>
        <taxon>Imparidentia</taxon>
        <taxon>Neoheterodontei</taxon>
        <taxon>Myida</taxon>
        <taxon>Dreissenoidea</taxon>
        <taxon>Dreissenidae</taxon>
        <taxon>Dreissena</taxon>
    </lineage>
</organism>
<dbReference type="SMART" id="SM01265">
    <property type="entry name" value="Mab-21"/>
    <property type="match status" value="1"/>
</dbReference>
<protein>
    <recommendedName>
        <fullName evidence="1">Mab-21-like HhH/H2TH-like domain-containing protein</fullName>
    </recommendedName>
</protein>
<name>A0A9D4CDZ5_DREPO</name>
<dbReference type="PANTHER" id="PTHR10656">
    <property type="entry name" value="CELL FATE DETERMINING PROTEIN MAB21-RELATED"/>
    <property type="match status" value="1"/>
</dbReference>
<dbReference type="Gene3D" id="1.10.1410.40">
    <property type="match status" value="1"/>
</dbReference>
<accession>A0A9D4CDZ5</accession>
<dbReference type="Proteomes" id="UP000828390">
    <property type="component" value="Unassembled WGS sequence"/>
</dbReference>
<dbReference type="Pfam" id="PF20266">
    <property type="entry name" value="Mab-21_C"/>
    <property type="match status" value="1"/>
</dbReference>
<reference evidence="2" key="2">
    <citation type="submission" date="2020-11" db="EMBL/GenBank/DDBJ databases">
        <authorList>
            <person name="McCartney M.A."/>
            <person name="Auch B."/>
            <person name="Kono T."/>
            <person name="Mallez S."/>
            <person name="Becker A."/>
            <person name="Gohl D.M."/>
            <person name="Silverstein K.A.T."/>
            <person name="Koren S."/>
            <person name="Bechman K.B."/>
            <person name="Herman A."/>
            <person name="Abrahante J.E."/>
            <person name="Garbe J."/>
        </authorList>
    </citation>
    <scope>NUCLEOTIDE SEQUENCE</scope>
    <source>
        <strain evidence="2">Duluth1</strain>
        <tissue evidence="2">Whole animal</tissue>
    </source>
</reference>
<keyword evidence="3" id="KW-1185">Reference proteome</keyword>
<dbReference type="PANTHER" id="PTHR10656:SF69">
    <property type="entry name" value="MAB-21-LIKE HHH_H2TH-LIKE DOMAIN-CONTAINING PROTEIN"/>
    <property type="match status" value="1"/>
</dbReference>
<evidence type="ECO:0000313" key="2">
    <source>
        <dbReference type="EMBL" id="KAH3722155.1"/>
    </source>
</evidence>
<evidence type="ECO:0000313" key="3">
    <source>
        <dbReference type="Proteomes" id="UP000828390"/>
    </source>
</evidence>
<dbReference type="AlphaFoldDB" id="A0A9D4CDZ5"/>
<evidence type="ECO:0000259" key="1">
    <source>
        <dbReference type="Pfam" id="PF20266"/>
    </source>
</evidence>
<comment type="caution">
    <text evidence="2">The sequence shown here is derived from an EMBL/GenBank/DDBJ whole genome shotgun (WGS) entry which is preliminary data.</text>
</comment>
<dbReference type="EMBL" id="JAIWYP010000013">
    <property type="protein sequence ID" value="KAH3722155.1"/>
    <property type="molecule type" value="Genomic_DNA"/>
</dbReference>
<dbReference type="InterPro" id="IPR024810">
    <property type="entry name" value="MAB21L/cGLR"/>
</dbReference>
<feature type="domain" description="Mab-21-like HhH/H2TH-like" evidence="1">
    <location>
        <begin position="255"/>
        <end position="355"/>
    </location>
</feature>
<reference evidence="2" key="1">
    <citation type="journal article" date="2019" name="bioRxiv">
        <title>The Genome of the Zebra Mussel, Dreissena polymorpha: A Resource for Invasive Species Research.</title>
        <authorList>
            <person name="McCartney M.A."/>
            <person name="Auch B."/>
            <person name="Kono T."/>
            <person name="Mallez S."/>
            <person name="Zhang Y."/>
            <person name="Obille A."/>
            <person name="Becker A."/>
            <person name="Abrahante J.E."/>
            <person name="Garbe J."/>
            <person name="Badalamenti J.P."/>
            <person name="Herman A."/>
            <person name="Mangelson H."/>
            <person name="Liachko I."/>
            <person name="Sullivan S."/>
            <person name="Sone E.D."/>
            <person name="Koren S."/>
            <person name="Silverstein K.A.T."/>
            <person name="Beckman K.B."/>
            <person name="Gohl D.M."/>
        </authorList>
    </citation>
    <scope>NUCLEOTIDE SEQUENCE</scope>
    <source>
        <strain evidence="2">Duluth1</strain>
        <tissue evidence="2">Whole animal</tissue>
    </source>
</reference>